<dbReference type="EMBL" id="JAVXUO010001724">
    <property type="protein sequence ID" value="KAK2979717.1"/>
    <property type="molecule type" value="Genomic_DNA"/>
</dbReference>
<evidence type="ECO:0000256" key="11">
    <source>
        <dbReference type="ARBA" id="ARBA00023268"/>
    </source>
</evidence>
<feature type="non-terminal residue" evidence="14">
    <location>
        <position position="1"/>
    </location>
</feature>
<dbReference type="PRINTS" id="PR00988">
    <property type="entry name" value="URIDINKINASE"/>
</dbReference>
<dbReference type="InterPro" id="IPR027417">
    <property type="entry name" value="P-loop_NTPase"/>
</dbReference>
<comment type="similarity">
    <text evidence="3">In the N-terminal section; belongs to the uridine kinase family.</text>
</comment>
<comment type="pathway">
    <text evidence="2">Pyrimidine metabolism; CTP biosynthesis via salvage pathway; CTP from cytidine: step 1/3.</text>
</comment>
<dbReference type="PANTHER" id="PTHR10285">
    <property type="entry name" value="URIDINE KINASE"/>
    <property type="match status" value="1"/>
</dbReference>
<evidence type="ECO:0000256" key="7">
    <source>
        <dbReference type="ARBA" id="ARBA00022679"/>
    </source>
</evidence>
<evidence type="ECO:0000256" key="3">
    <source>
        <dbReference type="ARBA" id="ARBA00008173"/>
    </source>
</evidence>
<name>A0AA88R0B9_9ASTE</name>
<dbReference type="GO" id="GO:0005525">
    <property type="term" value="F:GTP binding"/>
    <property type="evidence" value="ECO:0007669"/>
    <property type="project" value="UniProtKB-KW"/>
</dbReference>
<evidence type="ECO:0000256" key="6">
    <source>
        <dbReference type="ARBA" id="ARBA00022533"/>
    </source>
</evidence>
<comment type="similarity">
    <text evidence="4">In the C-terminal section; belongs to the UPRTase family.</text>
</comment>
<comment type="pathway">
    <text evidence="1">Pyrimidine metabolism; UMP biosynthesis via salvage pathway; UMP from uridine: step 1/1.</text>
</comment>
<dbReference type="Proteomes" id="UP001187471">
    <property type="component" value="Unassembled WGS sequence"/>
</dbReference>
<organism evidence="14 15">
    <name type="scientific">Escallonia rubra</name>
    <dbReference type="NCBI Taxonomy" id="112253"/>
    <lineage>
        <taxon>Eukaryota</taxon>
        <taxon>Viridiplantae</taxon>
        <taxon>Streptophyta</taxon>
        <taxon>Embryophyta</taxon>
        <taxon>Tracheophyta</taxon>
        <taxon>Spermatophyta</taxon>
        <taxon>Magnoliopsida</taxon>
        <taxon>eudicotyledons</taxon>
        <taxon>Gunneridae</taxon>
        <taxon>Pentapetalae</taxon>
        <taxon>asterids</taxon>
        <taxon>campanulids</taxon>
        <taxon>Escalloniales</taxon>
        <taxon>Escalloniaceae</taxon>
        <taxon>Escallonia</taxon>
    </lineage>
</organism>
<feature type="domain" description="Phosphoribosyltransferase" evidence="13">
    <location>
        <begin position="334"/>
        <end position="535"/>
    </location>
</feature>
<dbReference type="GO" id="GO:0004849">
    <property type="term" value="F:uridine kinase activity"/>
    <property type="evidence" value="ECO:0007669"/>
    <property type="project" value="UniProtKB-EC"/>
</dbReference>
<dbReference type="InterPro" id="IPR029057">
    <property type="entry name" value="PRTase-like"/>
</dbReference>
<dbReference type="Pfam" id="PF14681">
    <property type="entry name" value="UPRTase"/>
    <property type="match status" value="1"/>
</dbReference>
<evidence type="ECO:0000259" key="13">
    <source>
        <dbReference type="Pfam" id="PF14681"/>
    </source>
</evidence>
<dbReference type="Gene3D" id="3.40.50.2020">
    <property type="match status" value="1"/>
</dbReference>
<reference evidence="14" key="1">
    <citation type="submission" date="2022-12" db="EMBL/GenBank/DDBJ databases">
        <title>Draft genome assemblies for two species of Escallonia (Escalloniales).</title>
        <authorList>
            <person name="Chanderbali A."/>
            <person name="Dervinis C."/>
            <person name="Anghel I."/>
            <person name="Soltis D."/>
            <person name="Soltis P."/>
            <person name="Zapata F."/>
        </authorList>
    </citation>
    <scope>NUCLEOTIDE SEQUENCE</scope>
    <source>
        <strain evidence="14">UCBG92.1500</strain>
        <tissue evidence="14">Leaf</tissue>
    </source>
</reference>
<dbReference type="GO" id="GO:0005524">
    <property type="term" value="F:ATP binding"/>
    <property type="evidence" value="ECO:0007669"/>
    <property type="project" value="InterPro"/>
</dbReference>
<dbReference type="EC" id="2.7.1.48" evidence="5"/>
<dbReference type="Pfam" id="PF00485">
    <property type="entry name" value="PRK"/>
    <property type="match status" value="1"/>
</dbReference>
<evidence type="ECO:0000256" key="5">
    <source>
        <dbReference type="ARBA" id="ARBA00012137"/>
    </source>
</evidence>
<evidence type="ECO:0000256" key="8">
    <source>
        <dbReference type="ARBA" id="ARBA00022741"/>
    </source>
</evidence>
<dbReference type="CDD" id="cd06223">
    <property type="entry name" value="PRTases_typeI"/>
    <property type="match status" value="1"/>
</dbReference>
<dbReference type="CDD" id="cd02023">
    <property type="entry name" value="UMPK"/>
    <property type="match status" value="1"/>
</dbReference>
<accession>A0AA88R0B9</accession>
<evidence type="ECO:0000313" key="14">
    <source>
        <dbReference type="EMBL" id="KAK2979717.1"/>
    </source>
</evidence>
<dbReference type="NCBIfam" id="NF001097">
    <property type="entry name" value="PRK00129.1"/>
    <property type="match status" value="1"/>
</dbReference>
<gene>
    <name evidence="14" type="ORF">RJ640_004906</name>
</gene>
<protein>
    <recommendedName>
        <fullName evidence="5">uridine/cytidine kinase</fullName>
        <ecNumber evidence="5">2.7.1.48</ecNumber>
    </recommendedName>
</protein>
<dbReference type="InterPro" id="IPR006083">
    <property type="entry name" value="PRK/URK"/>
</dbReference>
<dbReference type="AlphaFoldDB" id="A0AA88R0B9"/>
<keyword evidence="11" id="KW-0511">Multifunctional enzyme</keyword>
<dbReference type="SUPFAM" id="SSF53271">
    <property type="entry name" value="PRTase-like"/>
    <property type="match status" value="1"/>
</dbReference>
<keyword evidence="7" id="KW-0808">Transferase</keyword>
<keyword evidence="8" id="KW-0547">Nucleotide-binding</keyword>
<sequence>CRRAERMGSKGVDDLIEASSGVHFSGFHLNGVKPTNSEVDQLSNSVPESVDKQPFVIGVAGGAASGKTTVCDMIIEQLRDQRVVLVNQDSFYHNLSPEELTRVQDYNFDHPAAYEAYLIKFSTPFLANKFCSRFRMLRAFEGLEVSLEAEGFVFVHSILLGLRNAFDTEQLLCAMEKLRHGQPADIPKYDFKSYKNVLPVRRVNPSDVILLEGILIFHDPRVRDLMNMKIFVDTVRSSKFDIFSADADVRLARRIRRDTVEKGRDIGTVLDQYSKFVKPAFDDFILPTKKYADIIIPRGGDNHVAIDLIVQHIRTKLGQHDLCKIYPNLYVIQSTFQIRGMHTLIRDAQTTKHDFVFYADRLIRLVVEHGLGHLPFTEKQVITPTGSVYTGVDFCKRLCGVSVIRSGESMENALRACCKGIKIGKILIHREGDNGQQLIYEKLPTDISDRHVLLLDPILGTGNSAVQAISLLIKKGVPESNIIFLNLISAPQGVHVVCKHFPRIKIVTSEIEVGLNEDYRVIPGMGEFGDRYFGTDDE</sequence>
<dbReference type="InterPro" id="IPR000764">
    <property type="entry name" value="Uridine_kinase-like"/>
</dbReference>
<evidence type="ECO:0000259" key="12">
    <source>
        <dbReference type="Pfam" id="PF00485"/>
    </source>
</evidence>
<evidence type="ECO:0000256" key="1">
    <source>
        <dbReference type="ARBA" id="ARBA00004690"/>
    </source>
</evidence>
<dbReference type="Gene3D" id="3.40.50.300">
    <property type="entry name" value="P-loop containing nucleotide triphosphate hydrolases"/>
    <property type="match status" value="1"/>
</dbReference>
<evidence type="ECO:0000256" key="2">
    <source>
        <dbReference type="ARBA" id="ARBA00004784"/>
    </source>
</evidence>
<evidence type="ECO:0000313" key="15">
    <source>
        <dbReference type="Proteomes" id="UP001187471"/>
    </source>
</evidence>
<proteinExistence type="inferred from homology"/>
<dbReference type="InterPro" id="IPR000836">
    <property type="entry name" value="PRTase_dom"/>
</dbReference>
<dbReference type="FunFam" id="3.40.50.2020:FF:000015">
    <property type="entry name" value="Uridine kinase"/>
    <property type="match status" value="1"/>
</dbReference>
<evidence type="ECO:0000256" key="10">
    <source>
        <dbReference type="ARBA" id="ARBA00023134"/>
    </source>
</evidence>
<keyword evidence="9" id="KW-0418">Kinase</keyword>
<evidence type="ECO:0000256" key="9">
    <source>
        <dbReference type="ARBA" id="ARBA00022777"/>
    </source>
</evidence>
<keyword evidence="10" id="KW-0342">GTP-binding</keyword>
<dbReference type="SUPFAM" id="SSF52540">
    <property type="entry name" value="P-loop containing nucleoside triphosphate hydrolases"/>
    <property type="match status" value="1"/>
</dbReference>
<keyword evidence="15" id="KW-1185">Reference proteome</keyword>
<keyword evidence="6" id="KW-0021">Allosteric enzyme</keyword>
<feature type="domain" description="Phosphoribulokinase/uridine kinase" evidence="12">
    <location>
        <begin position="164"/>
        <end position="304"/>
    </location>
</feature>
<comment type="caution">
    <text evidence="14">The sequence shown here is derived from an EMBL/GenBank/DDBJ whole genome shotgun (WGS) entry which is preliminary data.</text>
</comment>
<evidence type="ECO:0000256" key="4">
    <source>
        <dbReference type="ARBA" id="ARBA00010723"/>
    </source>
</evidence>